<dbReference type="SMR" id="G1T763"/>
<keyword evidence="5 17" id="KW-0812">Transmembrane</keyword>
<dbReference type="InterPro" id="IPR013783">
    <property type="entry name" value="Ig-like_fold"/>
</dbReference>
<evidence type="ECO:0000256" key="17">
    <source>
        <dbReference type="SAM" id="Phobius"/>
    </source>
</evidence>
<comment type="function">
    <text evidence="12">Mediates selective transcytosis of polymeric IgA and IgM across mucosal epithelial cells. Binds polymeric IgA and IgM at the basolateral surface of epithelial cells. The complex is then transported across the cell to be secreted at the apical surface. During this process, a cleavage occurs that separates the extracellular (known as the secretory component) from the transmembrane segment.</text>
</comment>
<keyword evidence="3" id="KW-1003">Cell membrane</keyword>
<evidence type="ECO:0000256" key="8">
    <source>
        <dbReference type="ARBA" id="ARBA00023136"/>
    </source>
</evidence>
<dbReference type="Proteomes" id="UP000001811">
    <property type="component" value="Chromosome 16"/>
</dbReference>
<dbReference type="GO" id="GO:0001580">
    <property type="term" value="P:detection of chemical stimulus involved in sensory perception of bitter taste"/>
    <property type="evidence" value="ECO:0007669"/>
    <property type="project" value="Ensembl"/>
</dbReference>
<keyword evidence="9" id="KW-1015">Disulfide bond</keyword>
<evidence type="ECO:0000256" key="13">
    <source>
        <dbReference type="ARBA" id="ARBA00049604"/>
    </source>
</evidence>
<keyword evidence="21" id="KW-1185">Reference proteome</keyword>
<dbReference type="InterPro" id="IPR013106">
    <property type="entry name" value="Ig_V-set"/>
</dbReference>
<proteinExistence type="predicted"/>
<evidence type="ECO:0000256" key="3">
    <source>
        <dbReference type="ARBA" id="ARBA00022475"/>
    </source>
</evidence>
<feature type="domain" description="Ig-like" evidence="19">
    <location>
        <begin position="461"/>
        <end position="557"/>
    </location>
</feature>
<dbReference type="GO" id="GO:0043235">
    <property type="term" value="C:receptor complex"/>
    <property type="evidence" value="ECO:0007669"/>
    <property type="project" value="Ensembl"/>
</dbReference>
<dbReference type="HOGENOM" id="CLU_020923_0_0_1"/>
<feature type="transmembrane region" description="Helical" evidence="17">
    <location>
        <begin position="649"/>
        <end position="671"/>
    </location>
</feature>
<feature type="region of interest" description="Disordered" evidence="16">
    <location>
        <begin position="623"/>
        <end position="642"/>
    </location>
</feature>
<dbReference type="SUPFAM" id="SSF48726">
    <property type="entry name" value="Immunoglobulin"/>
    <property type="match status" value="5"/>
</dbReference>
<comment type="subunit">
    <text evidence="14">Interacts (mainly via CDR1-like domain) with dimeric IgA. Interacts (mainly via CDR2-like domain) with pentameric IgM.</text>
</comment>
<dbReference type="AlphaFoldDB" id="G1T763"/>
<dbReference type="GO" id="GO:0001792">
    <property type="term" value="F:polymeric immunoglobulin receptor activity"/>
    <property type="evidence" value="ECO:0007669"/>
    <property type="project" value="Ensembl"/>
</dbReference>
<feature type="signal peptide" evidence="18">
    <location>
        <begin position="1"/>
        <end position="18"/>
    </location>
</feature>
<keyword evidence="4" id="KW-0964">Secreted</keyword>
<dbReference type="GO" id="GO:0001790">
    <property type="term" value="F:polymeric immunoglobulin binding"/>
    <property type="evidence" value="ECO:0007669"/>
    <property type="project" value="Ensembl"/>
</dbReference>
<reference evidence="20 21" key="1">
    <citation type="journal article" date="2011" name="Nature">
        <title>A high-resolution map of human evolutionary constraint using 29 mammals.</title>
        <authorList>
            <person name="Lindblad-Toh K."/>
            <person name="Garber M."/>
            <person name="Zuk O."/>
            <person name="Lin M.F."/>
            <person name="Parker B.J."/>
            <person name="Washietl S."/>
            <person name="Kheradpour P."/>
            <person name="Ernst J."/>
            <person name="Jordan G."/>
            <person name="Mauceli E."/>
            <person name="Ward L.D."/>
            <person name="Lowe C.B."/>
            <person name="Holloway A.K."/>
            <person name="Clamp M."/>
            <person name="Gnerre S."/>
            <person name="Alfoldi J."/>
            <person name="Beal K."/>
            <person name="Chang J."/>
            <person name="Clawson H."/>
            <person name="Cuff J."/>
            <person name="Di Palma F."/>
            <person name="Fitzgerald S."/>
            <person name="Flicek P."/>
            <person name="Guttman M."/>
            <person name="Hubisz M.J."/>
            <person name="Jaffe D.B."/>
            <person name="Jungreis I."/>
            <person name="Kent W.J."/>
            <person name="Kostka D."/>
            <person name="Lara M."/>
            <person name="Martins A.L."/>
            <person name="Massingham T."/>
            <person name="Moltke I."/>
            <person name="Raney B.J."/>
            <person name="Rasmussen M.D."/>
            <person name="Robinson J."/>
            <person name="Stark A."/>
            <person name="Vilella A.J."/>
            <person name="Wen J."/>
            <person name="Xie X."/>
            <person name="Zody M.C."/>
            <person name="Baldwin J."/>
            <person name="Bloom T."/>
            <person name="Chin C.W."/>
            <person name="Heiman D."/>
            <person name="Nicol R."/>
            <person name="Nusbaum C."/>
            <person name="Young S."/>
            <person name="Wilkinson J."/>
            <person name="Worley K.C."/>
            <person name="Kovar C.L."/>
            <person name="Muzny D.M."/>
            <person name="Gibbs R.A."/>
            <person name="Cree A."/>
            <person name="Dihn H.H."/>
            <person name="Fowler G."/>
            <person name="Jhangiani S."/>
            <person name="Joshi V."/>
            <person name="Lee S."/>
            <person name="Lewis L.R."/>
            <person name="Nazareth L.V."/>
            <person name="Okwuonu G."/>
            <person name="Santibanez J."/>
            <person name="Warren W.C."/>
            <person name="Mardis E.R."/>
            <person name="Weinstock G.M."/>
            <person name="Wilson R.K."/>
            <person name="Delehaunty K."/>
            <person name="Dooling D."/>
            <person name="Fronik C."/>
            <person name="Fulton L."/>
            <person name="Fulton B."/>
            <person name="Graves T."/>
            <person name="Minx P."/>
            <person name="Sodergren E."/>
            <person name="Birney E."/>
            <person name="Margulies E.H."/>
            <person name="Herrero J."/>
            <person name="Green E.D."/>
            <person name="Haussler D."/>
            <person name="Siepel A."/>
            <person name="Goldman N."/>
            <person name="Pollard K.S."/>
            <person name="Pedersen J.S."/>
            <person name="Lander E.S."/>
            <person name="Kellis M."/>
        </authorList>
    </citation>
    <scope>NUCLEOTIDE SEQUENCE [LARGE SCALE GENOMIC DNA]</scope>
    <source>
        <strain evidence="20 21">Thorbecke inbred</strain>
    </source>
</reference>
<dbReference type="InParanoid" id="G1T763"/>
<dbReference type="InterPro" id="IPR007110">
    <property type="entry name" value="Ig-like_dom"/>
</dbReference>
<evidence type="ECO:0000313" key="21">
    <source>
        <dbReference type="Proteomes" id="UP000001811"/>
    </source>
</evidence>
<evidence type="ECO:0000256" key="1">
    <source>
        <dbReference type="ARBA" id="ARBA00004251"/>
    </source>
</evidence>
<evidence type="ECO:0000256" key="7">
    <source>
        <dbReference type="ARBA" id="ARBA00022989"/>
    </source>
</evidence>
<name>G1T763_RABIT</name>
<dbReference type="GO" id="GO:0043113">
    <property type="term" value="P:receptor clustering"/>
    <property type="evidence" value="ECO:0007669"/>
    <property type="project" value="Ensembl"/>
</dbReference>
<evidence type="ECO:0000256" key="11">
    <source>
        <dbReference type="ARBA" id="ARBA00023319"/>
    </source>
</evidence>
<reference evidence="20" key="2">
    <citation type="submission" date="2025-08" db="UniProtKB">
        <authorList>
            <consortium name="Ensembl"/>
        </authorList>
    </citation>
    <scope>IDENTIFICATION</scope>
    <source>
        <strain evidence="20">Thorbecke</strain>
    </source>
</reference>
<evidence type="ECO:0000256" key="2">
    <source>
        <dbReference type="ARBA" id="ARBA00004613"/>
    </source>
</evidence>
<evidence type="ECO:0000256" key="5">
    <source>
        <dbReference type="ARBA" id="ARBA00022692"/>
    </source>
</evidence>
<evidence type="ECO:0000256" key="4">
    <source>
        <dbReference type="ARBA" id="ARBA00022525"/>
    </source>
</evidence>
<dbReference type="PANTHER" id="PTHR11860:SF82">
    <property type="entry name" value="POLYMERIC IMMUNOGLOBULIN RECEPTOR"/>
    <property type="match status" value="1"/>
</dbReference>
<dbReference type="Ensembl" id="ENSOCUT00000014326.3">
    <property type="protein sequence ID" value="ENSOCUP00000012314.3"/>
    <property type="gene ID" value="ENSOCUG00000014317.3"/>
</dbReference>
<accession>G1T763</accession>
<dbReference type="GO" id="GO:0005886">
    <property type="term" value="C:plasma membrane"/>
    <property type="evidence" value="ECO:0007669"/>
    <property type="project" value="UniProtKB-SubCell"/>
</dbReference>
<dbReference type="InterPro" id="IPR036179">
    <property type="entry name" value="Ig-like_dom_sf"/>
</dbReference>
<reference evidence="20" key="3">
    <citation type="submission" date="2025-09" db="UniProtKB">
        <authorList>
            <consortium name="Ensembl"/>
        </authorList>
    </citation>
    <scope>IDENTIFICATION</scope>
    <source>
        <strain evidence="20">Thorbecke</strain>
    </source>
</reference>
<dbReference type="PANTHER" id="PTHR11860">
    <property type="entry name" value="POLYMERIC-IMMUNOGLOBULIN RECEPTOR"/>
    <property type="match status" value="1"/>
</dbReference>
<keyword evidence="10" id="KW-0325">Glycoprotein</keyword>
<feature type="compositionally biased region" description="Low complexity" evidence="16">
    <location>
        <begin position="633"/>
        <end position="642"/>
    </location>
</feature>
<dbReference type="Gene3D" id="2.60.40.10">
    <property type="entry name" value="Immunoglobulins"/>
    <property type="match status" value="5"/>
</dbReference>
<dbReference type="GO" id="GO:0071751">
    <property type="term" value="C:secretory IgA immunoglobulin complex"/>
    <property type="evidence" value="ECO:0007669"/>
    <property type="project" value="Ensembl"/>
</dbReference>
<evidence type="ECO:0000256" key="18">
    <source>
        <dbReference type="SAM" id="SignalP"/>
    </source>
</evidence>
<protein>
    <recommendedName>
        <fullName evidence="15">Polymeric immunoglobulin receptor</fullName>
    </recommendedName>
</protein>
<dbReference type="InterPro" id="IPR003599">
    <property type="entry name" value="Ig_sub"/>
</dbReference>
<evidence type="ECO:0000256" key="9">
    <source>
        <dbReference type="ARBA" id="ARBA00023157"/>
    </source>
</evidence>
<keyword evidence="8 17" id="KW-0472">Membrane</keyword>
<evidence type="ECO:0000313" key="20">
    <source>
        <dbReference type="Ensembl" id="ENSOCUP00000012314.3"/>
    </source>
</evidence>
<comment type="subcellular location">
    <subcellularLocation>
        <location evidence="1">Cell membrane</location>
        <topology evidence="1">Single-pass type I membrane protein</topology>
    </subcellularLocation>
    <subcellularLocation>
        <location evidence="2">Secreted</location>
    </subcellularLocation>
</comment>
<evidence type="ECO:0000256" key="15">
    <source>
        <dbReference type="ARBA" id="ARBA00049745"/>
    </source>
</evidence>
<dbReference type="CDD" id="cd05716">
    <property type="entry name" value="IgV_pIgR_like"/>
    <property type="match status" value="3"/>
</dbReference>
<organism evidence="20 21">
    <name type="scientific">Oryctolagus cuniculus</name>
    <name type="common">Rabbit</name>
    <dbReference type="NCBI Taxonomy" id="9986"/>
    <lineage>
        <taxon>Eukaryota</taxon>
        <taxon>Metazoa</taxon>
        <taxon>Chordata</taxon>
        <taxon>Craniata</taxon>
        <taxon>Vertebrata</taxon>
        <taxon>Euteleostomi</taxon>
        <taxon>Mammalia</taxon>
        <taxon>Eutheria</taxon>
        <taxon>Euarchontoglires</taxon>
        <taxon>Glires</taxon>
        <taxon>Lagomorpha</taxon>
        <taxon>Leporidae</taxon>
        <taxon>Oryctolagus</taxon>
    </lineage>
</organism>
<dbReference type="SMART" id="SM00409">
    <property type="entry name" value="IG"/>
    <property type="match status" value="5"/>
</dbReference>
<feature type="chain" id="PRO_5023934458" description="Polymeric immunoglobulin receptor" evidence="18">
    <location>
        <begin position="19"/>
        <end position="774"/>
    </location>
</feature>
<evidence type="ECO:0000256" key="12">
    <source>
        <dbReference type="ARBA" id="ARBA00049599"/>
    </source>
</evidence>
<dbReference type="InterPro" id="IPR050671">
    <property type="entry name" value="CD300_family_receptors"/>
</dbReference>
<dbReference type="PROSITE" id="PS50835">
    <property type="entry name" value="IG_LIKE"/>
    <property type="match status" value="3"/>
</dbReference>
<keyword evidence="7 17" id="KW-1133">Transmembrane helix</keyword>
<dbReference type="GO" id="GO:0002415">
    <property type="term" value="P:immunoglobulin transcytosis in epithelial cells mediated by polymeric immunoglobulin receptor"/>
    <property type="evidence" value="ECO:0007669"/>
    <property type="project" value="Ensembl"/>
</dbReference>
<dbReference type="EMBL" id="AAGW02025413">
    <property type="status" value="NOT_ANNOTATED_CDS"/>
    <property type="molecule type" value="Genomic_DNA"/>
</dbReference>
<comment type="function">
    <text evidence="13">Through its N-linked glycans ensures anchoring of secretory IgA (sIgA) molecules to mucus lining the epithelial surface to neutralize extracellular pathogens. On its own (free form) may act as a non-specific microbial scavenger to prevent pathogen interaction with epithelial cells.</text>
</comment>
<dbReference type="GO" id="GO:0007173">
    <property type="term" value="P:epidermal growth factor receptor signaling pathway"/>
    <property type="evidence" value="ECO:0007669"/>
    <property type="project" value="Ensembl"/>
</dbReference>
<evidence type="ECO:0000256" key="6">
    <source>
        <dbReference type="ARBA" id="ARBA00022729"/>
    </source>
</evidence>
<dbReference type="SMART" id="SM00406">
    <property type="entry name" value="IGv"/>
    <property type="match status" value="4"/>
</dbReference>
<keyword evidence="11" id="KW-0393">Immunoglobulin domain</keyword>
<dbReference type="Bgee" id="ENSOCUG00000014317">
    <property type="expression patterns" value="Expressed in liver and 15 other cell types or tissues"/>
</dbReference>
<dbReference type="FunCoup" id="G1T763">
    <property type="interactions" value="32"/>
</dbReference>
<dbReference type="Pfam" id="PF07686">
    <property type="entry name" value="V-set"/>
    <property type="match status" value="4"/>
</dbReference>
<evidence type="ECO:0000256" key="16">
    <source>
        <dbReference type="SAM" id="MobiDB-lite"/>
    </source>
</evidence>
<dbReference type="GeneTree" id="ENSGT00940000161667"/>
<evidence type="ECO:0000256" key="10">
    <source>
        <dbReference type="ARBA" id="ARBA00023180"/>
    </source>
</evidence>
<feature type="domain" description="Ig-like" evidence="19">
    <location>
        <begin position="231"/>
        <end position="340"/>
    </location>
</feature>
<keyword evidence="6 18" id="KW-0732">Signal</keyword>
<feature type="domain" description="Ig-like" evidence="19">
    <location>
        <begin position="25"/>
        <end position="117"/>
    </location>
</feature>
<sequence length="774" mass="83602">MALFLLTCLLAVFSAATAQSSLLGPSSIFGPGEVNVLEGDSVSITCYYPTTSVNRHSRKFWCREEESGRCVTLASTGYTSQEYSGRGKLTDFPDKGEFVVTVDQLTQNDTGSYKCGVGVNGRGLDFGVNVLVSQKPEPDDVVYKQYESYTVTITCPFTYATRQLKKSFYKVEDGELVLIIDSSSKEAKDPRYKGRITLQIQSTTAKEFTVTIKHLQLNDAGQYVCQSGSDPTAEEQNVDLRLLTPGLLYGNLGGSVTFECALDSEDANAVASLRQVRGGNVVIDSQGTIDPAFEGRILFTKAENGHFSVVIAGLRKEDTGNYLCGVQSNGQSGDGPTQLRQLFVNEEIDVSRSPPVLKGFPGGSVTIRCPYNPKRSDSHLQLYLWEGSQTRHLLVDSGEGLVQKDYTGRLALFEEPGNGTFSVVLNQLTAEDEGFYWCVSDDDESLTTSVKLQIVDGEPSPTIDKFTAVQGDPVEIACHFPCKYFSSEKYWCKWNDHGCEDLPTKLSSSGDLVKCNNNLVLTLTLDSVSKDDEGWYWCGAKDGHEFKEVAAVRVQLTEPAKVAVEPAKVPVDPAKAAPAPAEEKAKAVVPSAQEKAVVPIVKEAENKVVQKPRLLAEEVAVQSAEDPASGSRASVDASSASGQSGSAKVLISTLVPLGLVLAAGAMAVAIARARHRRNVDRVSIGSYRTDISMSDLENSREFGAIDNPSACPDARETALGGKDELAMATESTVEIEEPKKAKRSSKEEADLAYSAFLLQSNTIAAEHQDGPKEA</sequence>
<evidence type="ECO:0000259" key="19">
    <source>
        <dbReference type="PROSITE" id="PS50835"/>
    </source>
</evidence>
<evidence type="ECO:0000256" key="14">
    <source>
        <dbReference type="ARBA" id="ARBA00049678"/>
    </source>
</evidence>
<gene>
    <name evidence="20" type="primary">PIGR</name>
</gene>